<dbReference type="Proteomes" id="UP000326924">
    <property type="component" value="Unassembled WGS sequence"/>
</dbReference>
<protein>
    <submittedName>
        <fullName evidence="1">Uncharacterized protein</fullName>
    </submittedName>
</protein>
<accession>A0A5J5F7F3</accession>
<dbReference type="InParanoid" id="A0A5J5F7F3"/>
<reference evidence="1 2" key="1">
    <citation type="submission" date="2019-09" db="EMBL/GenBank/DDBJ databases">
        <title>Draft genome of the ectomycorrhizal ascomycete Sphaerosporella brunnea.</title>
        <authorList>
            <consortium name="DOE Joint Genome Institute"/>
            <person name="Benucci G.M."/>
            <person name="Marozzi G."/>
            <person name="Antonielli L."/>
            <person name="Sanchez S."/>
            <person name="Marco P."/>
            <person name="Wang X."/>
            <person name="Falini L.B."/>
            <person name="Barry K."/>
            <person name="Haridas S."/>
            <person name="Lipzen A."/>
            <person name="Labutti K."/>
            <person name="Grigoriev I.V."/>
            <person name="Murat C."/>
            <person name="Martin F."/>
            <person name="Albertini E."/>
            <person name="Donnini D."/>
            <person name="Bonito G."/>
        </authorList>
    </citation>
    <scope>NUCLEOTIDE SEQUENCE [LARGE SCALE GENOMIC DNA]</scope>
    <source>
        <strain evidence="1 2">Sb_GMNB300</strain>
    </source>
</reference>
<comment type="caution">
    <text evidence="1">The sequence shown here is derived from an EMBL/GenBank/DDBJ whole genome shotgun (WGS) entry which is preliminary data.</text>
</comment>
<evidence type="ECO:0000313" key="1">
    <source>
        <dbReference type="EMBL" id="KAA8913045.1"/>
    </source>
</evidence>
<organism evidence="1 2">
    <name type="scientific">Sphaerosporella brunnea</name>
    <dbReference type="NCBI Taxonomy" id="1250544"/>
    <lineage>
        <taxon>Eukaryota</taxon>
        <taxon>Fungi</taxon>
        <taxon>Dikarya</taxon>
        <taxon>Ascomycota</taxon>
        <taxon>Pezizomycotina</taxon>
        <taxon>Pezizomycetes</taxon>
        <taxon>Pezizales</taxon>
        <taxon>Pyronemataceae</taxon>
        <taxon>Sphaerosporella</taxon>
    </lineage>
</organism>
<name>A0A5J5F7F3_9PEZI</name>
<dbReference type="InterPro" id="IPR016181">
    <property type="entry name" value="Acyl_CoA_acyltransferase"/>
</dbReference>
<dbReference type="SUPFAM" id="SSF55729">
    <property type="entry name" value="Acyl-CoA N-acyltransferases (Nat)"/>
    <property type="match status" value="1"/>
</dbReference>
<gene>
    <name evidence="1" type="ORF">FN846DRAFT_931591</name>
</gene>
<dbReference type="EMBL" id="VXIS01000018">
    <property type="protein sequence ID" value="KAA8913045.1"/>
    <property type="molecule type" value="Genomic_DNA"/>
</dbReference>
<keyword evidence="2" id="KW-1185">Reference proteome</keyword>
<dbReference type="AlphaFoldDB" id="A0A5J5F7F3"/>
<sequence>MQLRAATPTDIPAITAICINAFAENGFYGFIFRTREELWGLVELPHPRLSARHKKGPATPLLEFELAKNRAISLHKCEVLRSAMGSGYECYFRGQLEGALAFAVAGDGAEVADTRDSDYREWGVRLAERERCDVVVDVAGALEFYLKAGFVKMGETKGWGDCAAAGRGSDEISATGIGNF</sequence>
<proteinExistence type="predicted"/>
<evidence type="ECO:0000313" key="2">
    <source>
        <dbReference type="Proteomes" id="UP000326924"/>
    </source>
</evidence>